<dbReference type="EMBL" id="JAPFFF010000001">
    <property type="protein sequence ID" value="KAK8900428.1"/>
    <property type="molecule type" value="Genomic_DNA"/>
</dbReference>
<protein>
    <submittedName>
        <fullName evidence="2">Uncharacterized protein</fullName>
    </submittedName>
</protein>
<feature type="region of interest" description="Disordered" evidence="1">
    <location>
        <begin position="1"/>
        <end position="31"/>
    </location>
</feature>
<reference evidence="2 3" key="1">
    <citation type="submission" date="2024-04" db="EMBL/GenBank/DDBJ databases">
        <title>Tritrichomonas musculus Genome.</title>
        <authorList>
            <person name="Alves-Ferreira E."/>
            <person name="Grigg M."/>
            <person name="Lorenzi H."/>
            <person name="Galac M."/>
        </authorList>
    </citation>
    <scope>NUCLEOTIDE SEQUENCE [LARGE SCALE GENOMIC DNA]</scope>
    <source>
        <strain evidence="2 3">EAF2021</strain>
    </source>
</reference>
<keyword evidence="3" id="KW-1185">Reference proteome</keyword>
<evidence type="ECO:0000313" key="2">
    <source>
        <dbReference type="EMBL" id="KAK8900428.1"/>
    </source>
</evidence>
<comment type="caution">
    <text evidence="2">The sequence shown here is derived from an EMBL/GenBank/DDBJ whole genome shotgun (WGS) entry which is preliminary data.</text>
</comment>
<accession>A0ABR2LAS0</accession>
<proteinExistence type="predicted"/>
<evidence type="ECO:0000313" key="3">
    <source>
        <dbReference type="Proteomes" id="UP001470230"/>
    </source>
</evidence>
<feature type="region of interest" description="Disordered" evidence="1">
    <location>
        <begin position="72"/>
        <end position="91"/>
    </location>
</feature>
<organism evidence="2 3">
    <name type="scientific">Tritrichomonas musculus</name>
    <dbReference type="NCBI Taxonomy" id="1915356"/>
    <lineage>
        <taxon>Eukaryota</taxon>
        <taxon>Metamonada</taxon>
        <taxon>Parabasalia</taxon>
        <taxon>Tritrichomonadida</taxon>
        <taxon>Tritrichomonadidae</taxon>
        <taxon>Tritrichomonas</taxon>
    </lineage>
</organism>
<evidence type="ECO:0000256" key="1">
    <source>
        <dbReference type="SAM" id="MobiDB-lite"/>
    </source>
</evidence>
<feature type="compositionally biased region" description="Low complexity" evidence="1">
    <location>
        <begin position="1"/>
        <end position="17"/>
    </location>
</feature>
<gene>
    <name evidence="2" type="ORF">M9Y10_002755</name>
</gene>
<sequence length="180" mass="20649">MSYSRSSFSRYGSGYSRTNPVAPSYEGPVTTGTTDEILDLRRQIKHLDRQAAARTRGRHHWTNIQSGSDITNEFNRKYPSLSTTNQSHLEPDTRFPYPMIRPPPAPPSSTLCYSNIAVPSYSNVSYYQPQRVSFQTCCSKSHNQHYSDDDSFDESSNYDDERIKKALQHIDHASRILENY</sequence>
<name>A0ABR2LAS0_9EUKA</name>
<dbReference type="Proteomes" id="UP001470230">
    <property type="component" value="Unassembled WGS sequence"/>
</dbReference>